<evidence type="ECO:0000256" key="4">
    <source>
        <dbReference type="ARBA" id="ARBA00022857"/>
    </source>
</evidence>
<dbReference type="GeneID" id="101846227"/>
<dbReference type="InterPro" id="IPR020946">
    <property type="entry name" value="Flavin_mOase-like"/>
</dbReference>
<evidence type="ECO:0000256" key="6">
    <source>
        <dbReference type="RuleBase" id="RU361177"/>
    </source>
</evidence>
<dbReference type="Proteomes" id="UP000694888">
    <property type="component" value="Unplaced"/>
</dbReference>
<dbReference type="InterPro" id="IPR036188">
    <property type="entry name" value="FAD/NAD-bd_sf"/>
</dbReference>
<evidence type="ECO:0000256" key="5">
    <source>
        <dbReference type="ARBA" id="ARBA00023002"/>
    </source>
</evidence>
<keyword evidence="3 6" id="KW-0274">FAD</keyword>
<keyword evidence="5 6" id="KW-0560">Oxidoreductase</keyword>
<dbReference type="EC" id="1.-.-.-" evidence="6"/>
<name>A0ABM0JX61_APLCA</name>
<evidence type="ECO:0000256" key="2">
    <source>
        <dbReference type="ARBA" id="ARBA00022630"/>
    </source>
</evidence>
<sequence>MVHALKRVKKCNLLCQNRRQFFRLDFKPFVFARVSIGIASSPTSRYFSTLPRRSLQVLLPFKWSHRVITIISNELNKGTTRDIRTDTLMEPRLRVAVIGAGAAGLVALRHLNTVSSNDLSQISAVALEQAPHVGGTWFYTKKTGNDDFGLPIHSSMYKNLRTNLPKECMAFPDFQFPEELPSFVGHEDVQKYLEDYATHFDLWKDIKFHTKVDYIRPVSDEKSKFQTRWEVTTCDVHKLGQKQKEVFDAVLVCNGHYAIPMIPDIPGKETFVGQVVHSHNYREPNVYKDRTVVILGANASGQDIALELASVAKEVYLSHNKQPFPNMPENLHQRPGIAKLDPEVIHFSDGSSVRADALMYCTGYHYDYSFVAPEVGLRVDDNRVMPLYKHLIHTGYPNFGIIGVCKRIVPFPMFDVQAQYFRAVLTGVVTLPNEESMNEDTERDYRQRRAQGLPHRHAHDMGPRQFEYNHQLADSACGRRVPVLTELMYNKTHNMRKQDLVGYKKVNFCVSGAGDEIVITCTPR</sequence>
<evidence type="ECO:0000256" key="3">
    <source>
        <dbReference type="ARBA" id="ARBA00022827"/>
    </source>
</evidence>
<gene>
    <name evidence="8" type="primary">LOC101846227</name>
</gene>
<evidence type="ECO:0000256" key="1">
    <source>
        <dbReference type="ARBA" id="ARBA00009183"/>
    </source>
</evidence>
<dbReference type="PRINTS" id="PR00370">
    <property type="entry name" value="FMOXYGENASE"/>
</dbReference>
<dbReference type="PANTHER" id="PTHR23023">
    <property type="entry name" value="DIMETHYLANILINE MONOOXYGENASE"/>
    <property type="match status" value="1"/>
</dbReference>
<evidence type="ECO:0000313" key="8">
    <source>
        <dbReference type="RefSeq" id="XP_005103654.1"/>
    </source>
</evidence>
<keyword evidence="6" id="KW-0503">Monooxygenase</keyword>
<comment type="similarity">
    <text evidence="1 6">Belongs to the FMO family.</text>
</comment>
<keyword evidence="4" id="KW-0521">NADP</keyword>
<dbReference type="InterPro" id="IPR000960">
    <property type="entry name" value="Flavin_mOase"/>
</dbReference>
<organism evidence="7 8">
    <name type="scientific">Aplysia californica</name>
    <name type="common">California sea hare</name>
    <dbReference type="NCBI Taxonomy" id="6500"/>
    <lineage>
        <taxon>Eukaryota</taxon>
        <taxon>Metazoa</taxon>
        <taxon>Spiralia</taxon>
        <taxon>Lophotrochozoa</taxon>
        <taxon>Mollusca</taxon>
        <taxon>Gastropoda</taxon>
        <taxon>Heterobranchia</taxon>
        <taxon>Euthyneura</taxon>
        <taxon>Tectipleura</taxon>
        <taxon>Aplysiida</taxon>
        <taxon>Aplysioidea</taxon>
        <taxon>Aplysiidae</taxon>
        <taxon>Aplysia</taxon>
    </lineage>
</organism>
<reference evidence="8" key="1">
    <citation type="submission" date="2025-08" db="UniProtKB">
        <authorList>
            <consortium name="RefSeq"/>
        </authorList>
    </citation>
    <scope>IDENTIFICATION</scope>
</reference>
<keyword evidence="2 6" id="KW-0285">Flavoprotein</keyword>
<accession>A0ABM0JX61</accession>
<protein>
    <recommendedName>
        <fullName evidence="6">Flavin-containing monooxygenase</fullName>
        <ecNumber evidence="6">1.-.-.-</ecNumber>
    </recommendedName>
</protein>
<proteinExistence type="inferred from homology"/>
<dbReference type="Gene3D" id="3.50.50.60">
    <property type="entry name" value="FAD/NAD(P)-binding domain"/>
    <property type="match status" value="2"/>
</dbReference>
<dbReference type="RefSeq" id="XP_005103654.1">
    <property type="nucleotide sequence ID" value="XM_005103597.3"/>
</dbReference>
<comment type="cofactor">
    <cofactor evidence="6">
        <name>FAD</name>
        <dbReference type="ChEBI" id="CHEBI:57692"/>
    </cofactor>
</comment>
<evidence type="ECO:0000313" key="7">
    <source>
        <dbReference type="Proteomes" id="UP000694888"/>
    </source>
</evidence>
<dbReference type="Pfam" id="PF00743">
    <property type="entry name" value="FMO-like"/>
    <property type="match status" value="2"/>
</dbReference>
<dbReference type="SUPFAM" id="SSF51905">
    <property type="entry name" value="FAD/NAD(P)-binding domain"/>
    <property type="match status" value="2"/>
</dbReference>
<dbReference type="InterPro" id="IPR050346">
    <property type="entry name" value="FMO-like"/>
</dbReference>
<keyword evidence="7" id="KW-1185">Reference proteome</keyword>